<evidence type="ECO:0000313" key="8">
    <source>
        <dbReference type="Proteomes" id="UP001152561"/>
    </source>
</evidence>
<organism evidence="7 8">
    <name type="scientific">Anisodus acutangulus</name>
    <dbReference type="NCBI Taxonomy" id="402998"/>
    <lineage>
        <taxon>Eukaryota</taxon>
        <taxon>Viridiplantae</taxon>
        <taxon>Streptophyta</taxon>
        <taxon>Embryophyta</taxon>
        <taxon>Tracheophyta</taxon>
        <taxon>Spermatophyta</taxon>
        <taxon>Magnoliopsida</taxon>
        <taxon>eudicotyledons</taxon>
        <taxon>Gunneridae</taxon>
        <taxon>Pentapetalae</taxon>
        <taxon>asterids</taxon>
        <taxon>lamiids</taxon>
        <taxon>Solanales</taxon>
        <taxon>Solanaceae</taxon>
        <taxon>Solanoideae</taxon>
        <taxon>Hyoscyameae</taxon>
        <taxon>Anisodus</taxon>
    </lineage>
</organism>
<dbReference type="GO" id="GO:0030599">
    <property type="term" value="F:pectinesterase activity"/>
    <property type="evidence" value="ECO:0007669"/>
    <property type="project" value="UniProtKB-EC"/>
</dbReference>
<comment type="catalytic activity">
    <reaction evidence="5">
        <text>[(1-&gt;4)-alpha-D-galacturonosyl methyl ester](n) + n H2O = [(1-&gt;4)-alpha-D-galacturonosyl](n) + n methanol + n H(+)</text>
        <dbReference type="Rhea" id="RHEA:22380"/>
        <dbReference type="Rhea" id="RHEA-COMP:14570"/>
        <dbReference type="Rhea" id="RHEA-COMP:14573"/>
        <dbReference type="ChEBI" id="CHEBI:15377"/>
        <dbReference type="ChEBI" id="CHEBI:15378"/>
        <dbReference type="ChEBI" id="CHEBI:17790"/>
        <dbReference type="ChEBI" id="CHEBI:140522"/>
        <dbReference type="ChEBI" id="CHEBI:140523"/>
        <dbReference type="EC" id="3.1.1.11"/>
    </reaction>
</comment>
<keyword evidence="4" id="KW-0961">Cell wall biogenesis/degradation</keyword>
<dbReference type="PANTHER" id="PTHR31707">
    <property type="entry name" value="PECTINESTERASE"/>
    <property type="match status" value="1"/>
</dbReference>
<dbReference type="Gene3D" id="2.160.20.10">
    <property type="entry name" value="Single-stranded right-handed beta-helix, Pectin lyase-like"/>
    <property type="match status" value="1"/>
</dbReference>
<protein>
    <recommendedName>
        <fullName evidence="6">Pectinesterase catalytic domain-containing protein</fullName>
    </recommendedName>
</protein>
<keyword evidence="3" id="KW-0063">Aspartyl esterase</keyword>
<dbReference type="AlphaFoldDB" id="A0A9Q1RDH3"/>
<keyword evidence="2" id="KW-0378">Hydrolase</keyword>
<name>A0A9Q1RDH3_9SOLA</name>
<dbReference type="GO" id="GO:0042545">
    <property type="term" value="P:cell wall modification"/>
    <property type="evidence" value="ECO:0007669"/>
    <property type="project" value="InterPro"/>
</dbReference>
<evidence type="ECO:0000256" key="3">
    <source>
        <dbReference type="ARBA" id="ARBA00023085"/>
    </source>
</evidence>
<evidence type="ECO:0000259" key="6">
    <source>
        <dbReference type="Pfam" id="PF01095"/>
    </source>
</evidence>
<evidence type="ECO:0000313" key="7">
    <source>
        <dbReference type="EMBL" id="KAJ8551559.1"/>
    </source>
</evidence>
<dbReference type="OrthoDB" id="2019149at2759"/>
<accession>A0A9Q1RDH3</accession>
<dbReference type="Pfam" id="PF01095">
    <property type="entry name" value="Pectinesterase"/>
    <property type="match status" value="1"/>
</dbReference>
<dbReference type="SUPFAM" id="SSF51126">
    <property type="entry name" value="Pectin lyase-like"/>
    <property type="match status" value="1"/>
</dbReference>
<evidence type="ECO:0000256" key="2">
    <source>
        <dbReference type="ARBA" id="ARBA00022801"/>
    </source>
</evidence>
<evidence type="ECO:0000256" key="5">
    <source>
        <dbReference type="ARBA" id="ARBA00047928"/>
    </source>
</evidence>
<sequence length="97" mass="10080">MVQEAVNATPGNFGPGKFVIWIKTGLYDEIVRVPLEKINVVFVGDGMGKTVITGSLSVGLMPGMTTYESATVGVRGDGFMASGLTIQNTAGVGAEQQ</sequence>
<comment type="caution">
    <text evidence="7">The sequence shown here is derived from an EMBL/GenBank/DDBJ whole genome shotgun (WGS) entry which is preliminary data.</text>
</comment>
<keyword evidence="8" id="KW-1185">Reference proteome</keyword>
<proteinExistence type="predicted"/>
<comment type="pathway">
    <text evidence="1">Glycan metabolism; pectin degradation; 2-dehydro-3-deoxy-D-gluconate from pectin: step 1/5.</text>
</comment>
<dbReference type="InterPro" id="IPR012334">
    <property type="entry name" value="Pectin_lyas_fold"/>
</dbReference>
<dbReference type="InterPro" id="IPR011050">
    <property type="entry name" value="Pectin_lyase_fold/virulence"/>
</dbReference>
<dbReference type="Proteomes" id="UP001152561">
    <property type="component" value="Unassembled WGS sequence"/>
</dbReference>
<reference evidence="8" key="1">
    <citation type="journal article" date="2023" name="Proc. Natl. Acad. Sci. U.S.A.">
        <title>Genomic and structural basis for evolution of tropane alkaloid biosynthesis.</title>
        <authorList>
            <person name="Wanga Y.-J."/>
            <person name="Taina T."/>
            <person name="Yua J.-Y."/>
            <person name="Lia J."/>
            <person name="Xua B."/>
            <person name="Chenc J."/>
            <person name="D'Auriad J.C."/>
            <person name="Huanga J.-P."/>
            <person name="Huanga S.-X."/>
        </authorList>
    </citation>
    <scope>NUCLEOTIDE SEQUENCE [LARGE SCALE GENOMIC DNA]</scope>
    <source>
        <strain evidence="8">cv. KIB-2019</strain>
    </source>
</reference>
<dbReference type="InterPro" id="IPR000070">
    <property type="entry name" value="Pectinesterase_cat"/>
</dbReference>
<feature type="domain" description="Pectinesterase catalytic" evidence="6">
    <location>
        <begin position="2"/>
        <end position="96"/>
    </location>
</feature>
<dbReference type="EMBL" id="JAJAGQ010000010">
    <property type="protein sequence ID" value="KAJ8551559.1"/>
    <property type="molecule type" value="Genomic_DNA"/>
</dbReference>
<evidence type="ECO:0000256" key="4">
    <source>
        <dbReference type="ARBA" id="ARBA00023316"/>
    </source>
</evidence>
<gene>
    <name evidence="7" type="ORF">K7X08_021574</name>
</gene>
<evidence type="ECO:0000256" key="1">
    <source>
        <dbReference type="ARBA" id="ARBA00005184"/>
    </source>
</evidence>